<proteinExistence type="predicted"/>
<dbReference type="AlphaFoldDB" id="A0A8J6NTF0"/>
<gene>
    <name evidence="2" type="ORF">H8D96_12775</name>
</gene>
<accession>A0A8J6NTF0</accession>
<sequence length="614" mass="68169">MFPTVNRAGFAVHVKAGAIIFVIALVFILPGSVRAQKRIHTAFFEGTDYELNVYRIYGKEPGKTLLLIGGIQGDEPGGYLSVDHYADTSLAKGNLIVVPRANFRSIVAKRRKINEDMNRKFGEDPKSNYETEIVAILKKLISESDCLLNLHEGSGFYSAKWEGPHRNPKRYGQSIIADVDTYVDPKTGKTIHLGEMARFVSQEINKKIKNPRNHFHFNNHRTQEVSSLHKEQRKSATYYALYTYGIPAFGIESSKSLSMEQKIRHHNLTINAFMDRLGIVPETPGIKLERPVLNYLVISINDSLPVVVKDGQPLSIEAGDTIMISHIESNYKRGLTADIAGYGTVSDIRKKISITKPTKIIVRKDYYACGSINIKIIGGGKKLVAEAAVSDQKKTGSGILLYKIKINGDERIFENEEHVKLVKGDKVEIVDVISDIGNPSEMIVNLKGYVGAPDNNTGEDRGYVINTGRDLWKSYSLGKRGKYYQMIVENNGDIIGKLFFDLEDPVLKYVVIGTENGELRGLTPGDTALVDVDTPLKLFDISTNVVRNAGVKAFIAGSDAVRRPVDIGKPMAINNIANSDADKASCSYRLEIERDKIFLGSVTLNCSRETHNEK</sequence>
<dbReference type="SUPFAM" id="SSF53187">
    <property type="entry name" value="Zn-dependent exopeptidases"/>
    <property type="match status" value="1"/>
</dbReference>
<dbReference type="Pfam" id="PF17033">
    <property type="entry name" value="Peptidase_M99"/>
    <property type="match status" value="1"/>
</dbReference>
<dbReference type="Gene3D" id="3.40.630.10">
    <property type="entry name" value="Zn peptidases"/>
    <property type="match status" value="1"/>
</dbReference>
<protein>
    <submittedName>
        <fullName evidence="2">Succinylglutamate desuccinylase/aspartoacylase family protein</fullName>
    </submittedName>
</protein>
<evidence type="ECO:0000313" key="3">
    <source>
        <dbReference type="Proteomes" id="UP000605201"/>
    </source>
</evidence>
<organism evidence="2 3">
    <name type="scientific">Candidatus Desulfatibia vada</name>
    <dbReference type="NCBI Taxonomy" id="2841696"/>
    <lineage>
        <taxon>Bacteria</taxon>
        <taxon>Pseudomonadati</taxon>
        <taxon>Thermodesulfobacteriota</taxon>
        <taxon>Desulfobacteria</taxon>
        <taxon>Desulfobacterales</taxon>
        <taxon>Desulfobacterales incertae sedis</taxon>
        <taxon>Candidatus Desulfatibia</taxon>
    </lineage>
</organism>
<dbReference type="CDD" id="cd06243">
    <property type="entry name" value="M14_CP_Csd4-like"/>
    <property type="match status" value="1"/>
</dbReference>
<reference evidence="2 3" key="1">
    <citation type="submission" date="2020-08" db="EMBL/GenBank/DDBJ databases">
        <title>Bridging the membrane lipid divide: bacteria of the FCB group superphylum have the potential to synthesize archaeal ether lipids.</title>
        <authorList>
            <person name="Villanueva L."/>
            <person name="Von Meijenfeldt F.A.B."/>
            <person name="Westbye A.B."/>
            <person name="Yadav S."/>
            <person name="Hopmans E.C."/>
            <person name="Dutilh B.E."/>
            <person name="Sinninghe Damste J.S."/>
        </authorList>
    </citation>
    <scope>NUCLEOTIDE SEQUENCE [LARGE SCALE GENOMIC DNA]</scope>
    <source>
        <strain evidence="2">NIOZ-UU17</strain>
    </source>
</reference>
<evidence type="ECO:0000259" key="1">
    <source>
        <dbReference type="Pfam" id="PF17033"/>
    </source>
</evidence>
<dbReference type="Proteomes" id="UP000605201">
    <property type="component" value="Unassembled WGS sequence"/>
</dbReference>
<name>A0A8J6NTF0_9BACT</name>
<dbReference type="InterPro" id="IPR031489">
    <property type="entry name" value="Peptidase_M99"/>
</dbReference>
<comment type="caution">
    <text evidence="2">The sequence shown here is derived from an EMBL/GenBank/DDBJ whole genome shotgun (WGS) entry which is preliminary data.</text>
</comment>
<dbReference type="EMBL" id="JACNIG010000247">
    <property type="protein sequence ID" value="MBC8432779.1"/>
    <property type="molecule type" value="Genomic_DNA"/>
</dbReference>
<evidence type="ECO:0000313" key="2">
    <source>
        <dbReference type="EMBL" id="MBC8432779.1"/>
    </source>
</evidence>
<feature type="domain" description="D,L-carboxypeptidase peptidase" evidence="1">
    <location>
        <begin position="61"/>
        <end position="279"/>
    </location>
</feature>